<feature type="region of interest" description="Disordered" evidence="1">
    <location>
        <begin position="89"/>
        <end position="136"/>
    </location>
</feature>
<dbReference type="AlphaFoldDB" id="A0A8T0HRZ5"/>
<feature type="compositionally biased region" description="Polar residues" evidence="1">
    <location>
        <begin position="125"/>
        <end position="136"/>
    </location>
</feature>
<reference evidence="2" key="1">
    <citation type="submission" date="2020-06" db="EMBL/GenBank/DDBJ databases">
        <title>WGS assembly of Ceratodon purpureus strain R40.</title>
        <authorList>
            <person name="Carey S.B."/>
            <person name="Jenkins J."/>
            <person name="Shu S."/>
            <person name="Lovell J.T."/>
            <person name="Sreedasyam A."/>
            <person name="Maumus F."/>
            <person name="Tiley G.P."/>
            <person name="Fernandez-Pozo N."/>
            <person name="Barry K."/>
            <person name="Chen C."/>
            <person name="Wang M."/>
            <person name="Lipzen A."/>
            <person name="Daum C."/>
            <person name="Saski C.A."/>
            <person name="Payton A.C."/>
            <person name="Mcbreen J.C."/>
            <person name="Conrad R.E."/>
            <person name="Kollar L.M."/>
            <person name="Olsson S."/>
            <person name="Huttunen S."/>
            <person name="Landis J.B."/>
            <person name="Wickett N.J."/>
            <person name="Johnson M.G."/>
            <person name="Rensing S.A."/>
            <person name="Grimwood J."/>
            <person name="Schmutz J."/>
            <person name="Mcdaniel S.F."/>
        </authorList>
    </citation>
    <scope>NUCLEOTIDE SEQUENCE</scope>
    <source>
        <strain evidence="2">R40</strain>
    </source>
</reference>
<dbReference type="EMBL" id="CM026426">
    <property type="protein sequence ID" value="KAG0573308.1"/>
    <property type="molecule type" value="Genomic_DNA"/>
</dbReference>
<evidence type="ECO:0000256" key="1">
    <source>
        <dbReference type="SAM" id="MobiDB-lite"/>
    </source>
</evidence>
<dbReference type="Proteomes" id="UP000822688">
    <property type="component" value="Chromosome V"/>
</dbReference>
<keyword evidence="3" id="KW-1185">Reference proteome</keyword>
<comment type="caution">
    <text evidence="2">The sequence shown here is derived from an EMBL/GenBank/DDBJ whole genome shotgun (WGS) entry which is preliminary data.</text>
</comment>
<proteinExistence type="predicted"/>
<name>A0A8T0HRZ5_CERPU</name>
<gene>
    <name evidence="2" type="ORF">KC19_VG167400</name>
</gene>
<organism evidence="2 3">
    <name type="scientific">Ceratodon purpureus</name>
    <name type="common">Fire moss</name>
    <name type="synonym">Dicranum purpureum</name>
    <dbReference type="NCBI Taxonomy" id="3225"/>
    <lineage>
        <taxon>Eukaryota</taxon>
        <taxon>Viridiplantae</taxon>
        <taxon>Streptophyta</taxon>
        <taxon>Embryophyta</taxon>
        <taxon>Bryophyta</taxon>
        <taxon>Bryophytina</taxon>
        <taxon>Bryopsida</taxon>
        <taxon>Dicranidae</taxon>
        <taxon>Pseudoditrichales</taxon>
        <taxon>Ditrichaceae</taxon>
        <taxon>Ceratodon</taxon>
    </lineage>
</organism>
<evidence type="ECO:0000313" key="2">
    <source>
        <dbReference type="EMBL" id="KAG0573308.1"/>
    </source>
</evidence>
<accession>A0A8T0HRZ5</accession>
<sequence>MCSPDRPQPGAPRCHCSHSRNNGGWWSTVMGKCRHGPIHPKFRTPKLHQQNAYQGSRIHRHVELAGGRVYLTSAQRLQHSNLACGRDSTCAKPKQGDPQFNYHSNRDRAITRGLDYQGHGHSDGEGNQTQRTSPEV</sequence>
<evidence type="ECO:0000313" key="3">
    <source>
        <dbReference type="Proteomes" id="UP000822688"/>
    </source>
</evidence>
<protein>
    <submittedName>
        <fullName evidence="2">Uncharacterized protein</fullName>
    </submittedName>
</protein>